<keyword evidence="1" id="KW-1133">Transmembrane helix</keyword>
<feature type="transmembrane region" description="Helical" evidence="1">
    <location>
        <begin position="103"/>
        <end position="125"/>
    </location>
</feature>
<dbReference type="InParanoid" id="K3X699"/>
<reference evidence="3" key="1">
    <citation type="journal article" date="2010" name="Genome Biol.">
        <title>Genome sequence of the necrotrophic plant pathogen Pythium ultimum reveals original pathogenicity mechanisms and effector repertoire.</title>
        <authorList>
            <person name="Levesque C.A."/>
            <person name="Brouwer H."/>
            <person name="Cano L."/>
            <person name="Hamilton J.P."/>
            <person name="Holt C."/>
            <person name="Huitema E."/>
            <person name="Raffaele S."/>
            <person name="Robideau G.P."/>
            <person name="Thines M."/>
            <person name="Win J."/>
            <person name="Zerillo M.M."/>
            <person name="Beakes G.W."/>
            <person name="Boore J.L."/>
            <person name="Busam D."/>
            <person name="Dumas B."/>
            <person name="Ferriera S."/>
            <person name="Fuerstenberg S.I."/>
            <person name="Gachon C.M."/>
            <person name="Gaulin E."/>
            <person name="Govers F."/>
            <person name="Grenville-Briggs L."/>
            <person name="Horner N."/>
            <person name="Hostetler J."/>
            <person name="Jiang R.H."/>
            <person name="Johnson J."/>
            <person name="Krajaejun T."/>
            <person name="Lin H."/>
            <person name="Meijer H.J."/>
            <person name="Moore B."/>
            <person name="Morris P."/>
            <person name="Phuntmart V."/>
            <person name="Puiu D."/>
            <person name="Shetty J."/>
            <person name="Stajich J.E."/>
            <person name="Tripathy S."/>
            <person name="Wawra S."/>
            <person name="van West P."/>
            <person name="Whitty B.R."/>
            <person name="Coutinho P.M."/>
            <person name="Henrissat B."/>
            <person name="Martin F."/>
            <person name="Thomas P.D."/>
            <person name="Tyler B.M."/>
            <person name="De Vries R.P."/>
            <person name="Kamoun S."/>
            <person name="Yandell M."/>
            <person name="Tisserat N."/>
            <person name="Buell C.R."/>
        </authorList>
    </citation>
    <scope>NUCLEOTIDE SEQUENCE</scope>
    <source>
        <strain evidence="3">DAOM:BR144</strain>
    </source>
</reference>
<sequence length="277" mass="30422">MLPYVNAALFALQLFANANQNAFSPKDAPTPFANDTPVRPAGYAFLIWLVIYVFTTLLVVTDAFFPRHAFYSTARDPTFLRACFTASCVVNMLWIVLFNWLRWVHVAAVDLVLMWLSLLPLYLFLTKAALVGSHVPWTQYVCSKLAIRLYFSWVSAAVMLNIAIAAQTSHGGYLSLRAYVAMLAVLSTVVLVGVVYGRDPVIGVVGLWALVALAKRSDGPFTGAVHDDFLKVQACATLAASLVGAFLVITTVRRIVQRHTGWVSVESGDVTKPFLFA</sequence>
<accession>K3X699</accession>
<organism evidence="2 3">
    <name type="scientific">Globisporangium ultimum (strain ATCC 200006 / CBS 805.95 / DAOM BR144)</name>
    <name type="common">Pythium ultimum</name>
    <dbReference type="NCBI Taxonomy" id="431595"/>
    <lineage>
        <taxon>Eukaryota</taxon>
        <taxon>Sar</taxon>
        <taxon>Stramenopiles</taxon>
        <taxon>Oomycota</taxon>
        <taxon>Peronosporomycetes</taxon>
        <taxon>Pythiales</taxon>
        <taxon>Pythiaceae</taxon>
        <taxon>Globisporangium</taxon>
    </lineage>
</organism>
<evidence type="ECO:0000256" key="1">
    <source>
        <dbReference type="SAM" id="Phobius"/>
    </source>
</evidence>
<dbReference type="VEuPathDB" id="FungiDB:PYU1_G012722"/>
<dbReference type="Proteomes" id="UP000019132">
    <property type="component" value="Unassembled WGS sequence"/>
</dbReference>
<dbReference type="EMBL" id="GL376588">
    <property type="status" value="NOT_ANNOTATED_CDS"/>
    <property type="molecule type" value="Genomic_DNA"/>
</dbReference>
<protein>
    <submittedName>
        <fullName evidence="2">Uncharacterized protein</fullName>
    </submittedName>
</protein>
<feature type="transmembrane region" description="Helical" evidence="1">
    <location>
        <begin position="42"/>
        <end position="66"/>
    </location>
</feature>
<evidence type="ECO:0000313" key="2">
    <source>
        <dbReference type="EnsemblProtists" id="PYU1_T012748"/>
    </source>
</evidence>
<reference evidence="2" key="3">
    <citation type="submission" date="2015-02" db="UniProtKB">
        <authorList>
            <consortium name="EnsemblProtists"/>
        </authorList>
    </citation>
    <scope>IDENTIFICATION</scope>
    <source>
        <strain evidence="2">DAOM BR144</strain>
    </source>
</reference>
<reference evidence="3" key="2">
    <citation type="submission" date="2010-04" db="EMBL/GenBank/DDBJ databases">
        <authorList>
            <person name="Buell R."/>
            <person name="Hamilton J."/>
            <person name="Hostetler J."/>
        </authorList>
    </citation>
    <scope>NUCLEOTIDE SEQUENCE [LARGE SCALE GENOMIC DNA]</scope>
    <source>
        <strain evidence="3">DAOM:BR144</strain>
    </source>
</reference>
<dbReference type="AlphaFoldDB" id="K3X699"/>
<dbReference type="PANTHER" id="PTHR33802:SF2">
    <property type="entry name" value="EF-HAND DOMAIN-CONTAINING PROTEIN"/>
    <property type="match status" value="1"/>
</dbReference>
<dbReference type="PANTHER" id="PTHR33802">
    <property type="entry name" value="SI:CH211-161H7.5-RELATED"/>
    <property type="match status" value="1"/>
</dbReference>
<feature type="transmembrane region" description="Helical" evidence="1">
    <location>
        <begin position="201"/>
        <end position="217"/>
    </location>
</feature>
<dbReference type="OMA" id="RRTAYEC"/>
<proteinExistence type="predicted"/>
<evidence type="ECO:0000313" key="3">
    <source>
        <dbReference type="Proteomes" id="UP000019132"/>
    </source>
</evidence>
<keyword evidence="3" id="KW-1185">Reference proteome</keyword>
<dbReference type="InterPro" id="IPR038330">
    <property type="entry name" value="TspO/MBR-related_sf"/>
</dbReference>
<dbReference type="Gene3D" id="1.20.1260.100">
    <property type="entry name" value="TspO/MBR protein"/>
    <property type="match status" value="1"/>
</dbReference>
<dbReference type="eggNOG" id="ENOG502T3IV">
    <property type="taxonomic scope" value="Eukaryota"/>
</dbReference>
<feature type="transmembrane region" description="Helical" evidence="1">
    <location>
        <begin position="178"/>
        <end position="196"/>
    </location>
</feature>
<dbReference type="HOGENOM" id="CLU_079229_0_0_1"/>
<feature type="transmembrane region" description="Helical" evidence="1">
    <location>
        <begin position="145"/>
        <end position="166"/>
    </location>
</feature>
<dbReference type="EnsemblProtists" id="PYU1_T012748">
    <property type="protein sequence ID" value="PYU1_T012748"/>
    <property type="gene ID" value="PYU1_G012722"/>
</dbReference>
<keyword evidence="1" id="KW-0472">Membrane</keyword>
<name>K3X699_GLOUD</name>
<keyword evidence="1" id="KW-0812">Transmembrane</keyword>
<feature type="transmembrane region" description="Helical" evidence="1">
    <location>
        <begin position="229"/>
        <end position="249"/>
    </location>
</feature>
<feature type="transmembrane region" description="Helical" evidence="1">
    <location>
        <begin position="78"/>
        <end position="97"/>
    </location>
</feature>